<organism evidence="5 6">
    <name type="scientific">Streptomyces bambusae</name>
    <dbReference type="NCBI Taxonomy" id="1550616"/>
    <lineage>
        <taxon>Bacteria</taxon>
        <taxon>Bacillati</taxon>
        <taxon>Actinomycetota</taxon>
        <taxon>Actinomycetes</taxon>
        <taxon>Kitasatosporales</taxon>
        <taxon>Streptomycetaceae</taxon>
        <taxon>Streptomyces</taxon>
    </lineage>
</organism>
<dbReference type="InterPro" id="IPR041916">
    <property type="entry name" value="Anti_sigma_zinc_sf"/>
</dbReference>
<feature type="region of interest" description="Disordered" evidence="3">
    <location>
        <begin position="273"/>
        <end position="293"/>
    </location>
</feature>
<evidence type="ECO:0000256" key="1">
    <source>
        <dbReference type="ARBA" id="ARBA00023015"/>
    </source>
</evidence>
<evidence type="ECO:0000256" key="2">
    <source>
        <dbReference type="ARBA" id="ARBA00023163"/>
    </source>
</evidence>
<evidence type="ECO:0000256" key="4">
    <source>
        <dbReference type="SAM" id="Phobius"/>
    </source>
</evidence>
<comment type="caution">
    <text evidence="5">The sequence shown here is derived from an EMBL/GenBank/DDBJ whole genome shotgun (WGS) entry which is preliminary data.</text>
</comment>
<keyword evidence="4" id="KW-0472">Membrane</keyword>
<protein>
    <recommendedName>
        <fullName evidence="7">Zf-HC2 domain-containing protein</fullName>
    </recommendedName>
</protein>
<evidence type="ECO:0000256" key="3">
    <source>
        <dbReference type="SAM" id="MobiDB-lite"/>
    </source>
</evidence>
<evidence type="ECO:0008006" key="7">
    <source>
        <dbReference type="Google" id="ProtNLM"/>
    </source>
</evidence>
<keyword evidence="6" id="KW-1185">Reference proteome</keyword>
<accession>A0ABS6YZ23</accession>
<evidence type="ECO:0000313" key="5">
    <source>
        <dbReference type="EMBL" id="MBW5480737.1"/>
    </source>
</evidence>
<feature type="compositionally biased region" description="Polar residues" evidence="3">
    <location>
        <begin position="161"/>
        <end position="174"/>
    </location>
</feature>
<feature type="compositionally biased region" description="Polar residues" evidence="3">
    <location>
        <begin position="198"/>
        <end position="208"/>
    </location>
</feature>
<dbReference type="Gene3D" id="1.10.10.1320">
    <property type="entry name" value="Anti-sigma factor, zinc-finger domain"/>
    <property type="match status" value="1"/>
</dbReference>
<keyword evidence="4" id="KW-0812">Transmembrane</keyword>
<feature type="region of interest" description="Disordered" evidence="3">
    <location>
        <begin position="161"/>
        <end position="184"/>
    </location>
</feature>
<feature type="transmembrane region" description="Helical" evidence="4">
    <location>
        <begin position="135"/>
        <end position="153"/>
    </location>
</feature>
<gene>
    <name evidence="5" type="ORF">GPJ59_02190</name>
</gene>
<keyword evidence="1" id="KW-0805">Transcription regulation</keyword>
<keyword evidence="4" id="KW-1133">Transmembrane helix</keyword>
<feature type="region of interest" description="Disordered" evidence="3">
    <location>
        <begin position="1"/>
        <end position="20"/>
    </location>
</feature>
<dbReference type="EMBL" id="WTFF01000007">
    <property type="protein sequence ID" value="MBW5480737.1"/>
    <property type="molecule type" value="Genomic_DNA"/>
</dbReference>
<proteinExistence type="predicted"/>
<sequence length="293" mass="30569">MRHPDVSEISDLTEGLLPPSRTSEIRRHLDDCALCADVRASLEEIRSLLGTLPGPPRVPADIAGRIDAALAAEALLDATTPAPDSTAPGPAPADEPARDVSRETVAATAGRSHTPFRPAGRPRGATGPGRGRRRAVLAGLMATAALGIGIFLFQQPWSEQQARPSRDSAASSLSRPPDGTTFSEAGLEGEVHQLLGSAQQNRSLSSTDAPPGLAPAEREGASLPDCVQRGTGRTEAPLATERGTFDGTNVYLVVLPHPGDPDRVDAYLVDSACESSPSAGPGKVLLNTDYSRR</sequence>
<feature type="region of interest" description="Disordered" evidence="3">
    <location>
        <begin position="198"/>
        <end position="236"/>
    </location>
</feature>
<feature type="region of interest" description="Disordered" evidence="3">
    <location>
        <begin position="79"/>
        <end position="132"/>
    </location>
</feature>
<keyword evidence="2" id="KW-0804">Transcription</keyword>
<name>A0ABS6YZ23_9ACTN</name>
<reference evidence="5 6" key="1">
    <citation type="submission" date="2019-12" db="EMBL/GenBank/DDBJ databases">
        <title>Genome sequence of Streptomyces bambusae.</title>
        <authorList>
            <person name="Bansal K."/>
            <person name="Choksket S."/>
            <person name="Korpole S."/>
            <person name="Patil P.B."/>
        </authorList>
    </citation>
    <scope>NUCLEOTIDE SEQUENCE [LARGE SCALE GENOMIC DNA]</scope>
    <source>
        <strain evidence="5 6">SK60</strain>
    </source>
</reference>
<dbReference type="Proteomes" id="UP000812013">
    <property type="component" value="Unassembled WGS sequence"/>
</dbReference>
<evidence type="ECO:0000313" key="6">
    <source>
        <dbReference type="Proteomes" id="UP000812013"/>
    </source>
</evidence>